<dbReference type="Proteomes" id="UP000274504">
    <property type="component" value="Unassembled WGS sequence"/>
</dbReference>
<protein>
    <submittedName>
        <fullName evidence="6">Transmembrane protein 230</fullName>
    </submittedName>
</protein>
<dbReference type="AlphaFoldDB" id="A0A0R3STA0"/>
<dbReference type="Proteomes" id="UP000321570">
    <property type="component" value="Unassembled WGS sequence"/>
</dbReference>
<organism evidence="6">
    <name type="scientific">Hymenolepis diminuta</name>
    <name type="common">Rat tapeworm</name>
    <dbReference type="NCBI Taxonomy" id="6216"/>
    <lineage>
        <taxon>Eukaryota</taxon>
        <taxon>Metazoa</taxon>
        <taxon>Spiralia</taxon>
        <taxon>Lophotrochozoa</taxon>
        <taxon>Platyhelminthes</taxon>
        <taxon>Cestoda</taxon>
        <taxon>Eucestoda</taxon>
        <taxon>Cyclophyllidea</taxon>
        <taxon>Hymenolepididae</taxon>
        <taxon>Hymenolepis</taxon>
    </lineage>
</organism>
<keyword evidence="5" id="KW-1185">Reference proteome</keyword>
<dbReference type="EMBL" id="CABIJS010000123">
    <property type="protein sequence ID" value="VUZ44492.1"/>
    <property type="molecule type" value="Genomic_DNA"/>
</dbReference>
<keyword evidence="1" id="KW-0812">Transmembrane</keyword>
<feature type="transmembrane region" description="Helical" evidence="1">
    <location>
        <begin position="38"/>
        <end position="59"/>
    </location>
</feature>
<evidence type="ECO:0000313" key="2">
    <source>
        <dbReference type="EMBL" id="VDL60923.1"/>
    </source>
</evidence>
<evidence type="ECO:0000313" key="5">
    <source>
        <dbReference type="Proteomes" id="UP000321570"/>
    </source>
</evidence>
<accession>A0A0R3STA0</accession>
<dbReference type="OrthoDB" id="6251606at2759"/>
<keyword evidence="1" id="KW-0472">Membrane</keyword>
<name>A0A0R3STA0_HYMDI</name>
<dbReference type="EMBL" id="UYSG01011108">
    <property type="protein sequence ID" value="VDL60923.1"/>
    <property type="molecule type" value="Genomic_DNA"/>
</dbReference>
<sequence>METTVSRPKYLREVDPLPTTPTRDDEVKRLEYRKFLKIRTFTFLALAVAFLSLGIFLLIRYNGLNGSGTVRGCGILFTTLGIAFTIITSVYFPTFTKLIASKSASVVYHPKSAEALTKFNYPRQPFEKVPQISSMPIPLPQVLPTTPPSVHVFMEPSAPPPYSEFDKMQL</sequence>
<dbReference type="WBParaSite" id="HDID_0000860701-mRNA-1">
    <property type="protein sequence ID" value="HDID_0000860701-mRNA-1"/>
    <property type="gene ID" value="HDID_0000860701"/>
</dbReference>
<gene>
    <name evidence="2" type="ORF">HDID_LOCUS8605</name>
    <name evidence="3" type="ORF">WMSIL1_LOCUS4533</name>
</gene>
<evidence type="ECO:0000313" key="3">
    <source>
        <dbReference type="EMBL" id="VUZ44492.1"/>
    </source>
</evidence>
<reference evidence="3 5" key="3">
    <citation type="submission" date="2019-07" db="EMBL/GenBank/DDBJ databases">
        <authorList>
            <person name="Jastrzebski P J."/>
            <person name="Paukszto L."/>
            <person name="Jastrzebski P J."/>
        </authorList>
    </citation>
    <scope>NUCLEOTIDE SEQUENCE [LARGE SCALE GENOMIC DNA]</scope>
    <source>
        <strain evidence="3 5">WMS-il1</strain>
    </source>
</reference>
<reference evidence="2 4" key="2">
    <citation type="submission" date="2018-11" db="EMBL/GenBank/DDBJ databases">
        <authorList>
            <consortium name="Pathogen Informatics"/>
        </authorList>
    </citation>
    <scope>NUCLEOTIDE SEQUENCE [LARGE SCALE GENOMIC DNA]</scope>
</reference>
<evidence type="ECO:0000313" key="4">
    <source>
        <dbReference type="Proteomes" id="UP000274504"/>
    </source>
</evidence>
<feature type="transmembrane region" description="Helical" evidence="1">
    <location>
        <begin position="74"/>
        <end position="92"/>
    </location>
</feature>
<evidence type="ECO:0000313" key="6">
    <source>
        <dbReference type="WBParaSite" id="HDID_0000860701-mRNA-1"/>
    </source>
</evidence>
<proteinExistence type="predicted"/>
<evidence type="ECO:0000256" key="1">
    <source>
        <dbReference type="SAM" id="Phobius"/>
    </source>
</evidence>
<keyword evidence="1" id="KW-1133">Transmembrane helix</keyword>
<reference evidence="6" key="1">
    <citation type="submission" date="2017-02" db="UniProtKB">
        <authorList>
            <consortium name="WormBaseParasite"/>
        </authorList>
    </citation>
    <scope>IDENTIFICATION</scope>
</reference>